<dbReference type="AlphaFoldDB" id="A0A6J5EC61"/>
<gene>
    <name evidence="2" type="ORF">LMG29739_04202</name>
</gene>
<dbReference type="EMBL" id="CADIKF010000036">
    <property type="protein sequence ID" value="CAB3763833.1"/>
    <property type="molecule type" value="Genomic_DNA"/>
</dbReference>
<keyword evidence="3" id="KW-1185">Reference proteome</keyword>
<proteinExistence type="predicted"/>
<protein>
    <submittedName>
        <fullName evidence="2">Uncharacterized protein</fullName>
    </submittedName>
</protein>
<evidence type="ECO:0000313" key="3">
    <source>
        <dbReference type="Proteomes" id="UP000494329"/>
    </source>
</evidence>
<sequence>MSTPIPFTVVEGAVALPSLRPLGPLSQSFGHEWALLPPNVSLRAELKALYAAMLRTFCLSSQAIRSMCKWEPLNVAGAANLVSARAADGASNAGSAAVAAGVSAGSTRMTRPAAHTPQRASNLRLGSAVAIGGAAVLAWIVLDHPHRQPAANQVATRNSTSASQAVQIEPPRAAATASASSKSGDGASVEKAPDGNSPDGALQNGASTNTSAALALAAHAAATLPSDSGTAPSTAKTPALATLNPSAQLAQAPAPVPQQTSNTSAHTPAAHAVSNAAIPVFANTPRQGTPSVVDASNAFTLRHIASSHDMAPAAARRVHPRTSTRMAHDATLPVQAIASRAAAADAKPSMAGDYSPSTPTPLTVSEYESVTLSARTHSAIAASPERAQRTADTTASANDTSWMNRMTQRRVTEVPELFSR</sequence>
<feature type="compositionally biased region" description="Low complexity" evidence="1">
    <location>
        <begin position="249"/>
        <end position="259"/>
    </location>
</feature>
<feature type="region of interest" description="Disordered" evidence="1">
    <location>
        <begin position="249"/>
        <end position="269"/>
    </location>
</feature>
<evidence type="ECO:0000313" key="2">
    <source>
        <dbReference type="EMBL" id="CAB3763833.1"/>
    </source>
</evidence>
<feature type="region of interest" description="Disordered" evidence="1">
    <location>
        <begin position="151"/>
        <end position="206"/>
    </location>
</feature>
<dbReference type="RefSeq" id="WP_175113023.1">
    <property type="nucleotide sequence ID" value="NZ_CADIKF010000036.1"/>
</dbReference>
<feature type="compositionally biased region" description="Low complexity" evidence="1">
    <location>
        <begin position="173"/>
        <end position="187"/>
    </location>
</feature>
<evidence type="ECO:0000256" key="1">
    <source>
        <dbReference type="SAM" id="MobiDB-lite"/>
    </source>
</evidence>
<organism evidence="2 3">
    <name type="scientific">Paraburkholderia solisilvae</name>
    <dbReference type="NCBI Taxonomy" id="624376"/>
    <lineage>
        <taxon>Bacteria</taxon>
        <taxon>Pseudomonadati</taxon>
        <taxon>Pseudomonadota</taxon>
        <taxon>Betaproteobacteria</taxon>
        <taxon>Burkholderiales</taxon>
        <taxon>Burkholderiaceae</taxon>
        <taxon>Paraburkholderia</taxon>
    </lineage>
</organism>
<feature type="compositionally biased region" description="Polar residues" evidence="1">
    <location>
        <begin position="151"/>
        <end position="166"/>
    </location>
</feature>
<feature type="compositionally biased region" description="Low complexity" evidence="1">
    <location>
        <begin position="390"/>
        <end position="401"/>
    </location>
</feature>
<reference evidence="2 3" key="1">
    <citation type="submission" date="2020-04" db="EMBL/GenBank/DDBJ databases">
        <authorList>
            <person name="De Canck E."/>
        </authorList>
    </citation>
    <scope>NUCLEOTIDE SEQUENCE [LARGE SCALE GENOMIC DNA]</scope>
    <source>
        <strain evidence="2 3">LMG 29739</strain>
    </source>
</reference>
<feature type="region of interest" description="Disordered" evidence="1">
    <location>
        <begin position="382"/>
        <end position="420"/>
    </location>
</feature>
<dbReference type="Proteomes" id="UP000494329">
    <property type="component" value="Unassembled WGS sequence"/>
</dbReference>
<name>A0A6J5EC61_9BURK</name>
<accession>A0A6J5EC61</accession>